<reference evidence="1" key="1">
    <citation type="journal article" date="2021" name="Proc. Natl. Acad. Sci. U.S.A.">
        <title>A Catalog of Tens of Thousands of Viruses from Human Metagenomes Reveals Hidden Associations with Chronic Diseases.</title>
        <authorList>
            <person name="Tisza M.J."/>
            <person name="Buck C.B."/>
        </authorList>
    </citation>
    <scope>NUCLEOTIDE SEQUENCE</scope>
    <source>
        <strain evidence="1">CtoSr5</strain>
    </source>
</reference>
<dbReference type="EMBL" id="BK014993">
    <property type="protein sequence ID" value="DAD86039.1"/>
    <property type="molecule type" value="Genomic_DNA"/>
</dbReference>
<accession>A0A8S5MVC1</accession>
<organism evidence="1">
    <name type="scientific">Siphoviridae sp. ctoSr5</name>
    <dbReference type="NCBI Taxonomy" id="2826460"/>
    <lineage>
        <taxon>Viruses</taxon>
        <taxon>Duplodnaviria</taxon>
        <taxon>Heunggongvirae</taxon>
        <taxon>Uroviricota</taxon>
        <taxon>Caudoviricetes</taxon>
    </lineage>
</organism>
<name>A0A8S5MVC1_9CAUD</name>
<protein>
    <submittedName>
        <fullName evidence="1">Head Tail Connector Protein</fullName>
    </submittedName>
</protein>
<proteinExistence type="predicted"/>
<evidence type="ECO:0000313" key="1">
    <source>
        <dbReference type="EMBL" id="DAD86039.1"/>
    </source>
</evidence>
<sequence length="121" mass="13604">MITVDYNYYKDEFHGKLSEDDFNRLLNLSYITVDNFTFGRFQNLTEDSLNEFTLMRVKSCVCAICDRLESESIGVGIKSSESVGSWSVNYASDTLPKSVMSSLHSVVNSYLGGTPLTCSWI</sequence>